<gene>
    <name evidence="2" type="ORF">DZ858_12425</name>
</gene>
<reference evidence="2 3" key="1">
    <citation type="journal article" date="2007" name="Int. J. Syst. Evol. Microbiol.">
        <title>Marixanthomonas ophiurae gen. nov., sp. nov., a marine bacterium of the family Flavobacteriaceae isolated from a deep-sea brittle star.</title>
        <authorList>
            <person name="Romanenko L.A."/>
            <person name="Uchino M."/>
            <person name="Frolova G.M."/>
            <person name="Mikhailov V.V."/>
        </authorList>
    </citation>
    <scope>NUCLEOTIDE SEQUENCE [LARGE SCALE GENOMIC DNA]</scope>
    <source>
        <strain evidence="2 3">KMM 3046</strain>
    </source>
</reference>
<dbReference type="EMBL" id="QVID01000002">
    <property type="protein sequence ID" value="RFN58041.1"/>
    <property type="molecule type" value="Genomic_DNA"/>
</dbReference>
<dbReference type="OrthoDB" id="1432900at2"/>
<accession>A0A3E1Q7D7</accession>
<feature type="chain" id="PRO_5017573987" description="DUF5689 domain-containing protein" evidence="1">
    <location>
        <begin position="22"/>
        <end position="351"/>
    </location>
</feature>
<feature type="signal peptide" evidence="1">
    <location>
        <begin position="1"/>
        <end position="21"/>
    </location>
</feature>
<evidence type="ECO:0000313" key="2">
    <source>
        <dbReference type="EMBL" id="RFN58041.1"/>
    </source>
</evidence>
<protein>
    <recommendedName>
        <fullName evidence="4">DUF5689 domain-containing protein</fullName>
    </recommendedName>
</protein>
<name>A0A3E1Q7D7_9FLAO</name>
<evidence type="ECO:0000256" key="1">
    <source>
        <dbReference type="SAM" id="SignalP"/>
    </source>
</evidence>
<keyword evidence="1" id="KW-0732">Signal</keyword>
<comment type="caution">
    <text evidence="2">The sequence shown here is derived from an EMBL/GenBank/DDBJ whole genome shotgun (WGS) entry which is preliminary data.</text>
</comment>
<evidence type="ECO:0000313" key="3">
    <source>
        <dbReference type="Proteomes" id="UP000261082"/>
    </source>
</evidence>
<keyword evidence="3" id="KW-1185">Reference proteome</keyword>
<sequence length="351" mass="38248">MKRILLLVVVATLLFSCSKTEEPFIETQEDLSMTLNSDLSIQKALQRNDNRKEGLYTGVIIANETNFHGTLRINVANDGNYLAVVETVENQQLLFGLKDSAGSIDLLTFFNNRGSFDLDLSDFNNPVISNVNIDGTAGNAKVVKETSAAKIKAVLGIFNEDFLPGFTGTWDFLVNTSTDYITDIIITTTAGQMNTDVAANFEASDVGCYSTGDGSGLYPFFFQDLDPAVNNYEMYSIGQVWELPNGMTIIYDFGFSKNIMDANGLTYDRGVFNPAITGQYLFDPPITEPGCYNLDGNGYYLVADTGGTFIAGGRIILDTSGLVPVTPLRSITSNSEELTKLSTPRLISTSL</sequence>
<proteinExistence type="predicted"/>
<dbReference type="PROSITE" id="PS51257">
    <property type="entry name" value="PROKAR_LIPOPROTEIN"/>
    <property type="match status" value="1"/>
</dbReference>
<dbReference type="Proteomes" id="UP000261082">
    <property type="component" value="Unassembled WGS sequence"/>
</dbReference>
<dbReference type="RefSeq" id="WP_117159990.1">
    <property type="nucleotide sequence ID" value="NZ_QVID01000002.1"/>
</dbReference>
<evidence type="ECO:0008006" key="4">
    <source>
        <dbReference type="Google" id="ProtNLM"/>
    </source>
</evidence>
<dbReference type="AlphaFoldDB" id="A0A3E1Q7D7"/>
<organism evidence="2 3">
    <name type="scientific">Marixanthomonas ophiurae</name>
    <dbReference type="NCBI Taxonomy" id="387659"/>
    <lineage>
        <taxon>Bacteria</taxon>
        <taxon>Pseudomonadati</taxon>
        <taxon>Bacteroidota</taxon>
        <taxon>Flavobacteriia</taxon>
        <taxon>Flavobacteriales</taxon>
        <taxon>Flavobacteriaceae</taxon>
        <taxon>Marixanthomonas</taxon>
    </lineage>
</organism>